<evidence type="ECO:0000313" key="8">
    <source>
        <dbReference type="EMBL" id="KAI6656905.1"/>
    </source>
</evidence>
<dbReference type="GO" id="GO:0000027">
    <property type="term" value="P:ribosomal large subunit assembly"/>
    <property type="evidence" value="ECO:0007669"/>
    <property type="project" value="TreeGrafter"/>
</dbReference>
<evidence type="ECO:0000256" key="5">
    <source>
        <dbReference type="ARBA" id="ARBA00061016"/>
    </source>
</evidence>
<dbReference type="EMBL" id="JAKMXF010000133">
    <property type="protein sequence ID" value="KAI6656905.1"/>
    <property type="molecule type" value="Genomic_DNA"/>
</dbReference>
<feature type="repeat" description="WD" evidence="6">
    <location>
        <begin position="106"/>
        <end position="147"/>
    </location>
</feature>
<sequence>MASVDMSNQARILAQFKSEDGHLVGVPFDLPEEMSVRQLNQTCNGLLGEDDDQIYTFYIEGEEVRETLSKTLNSLQTRDSENILEILYIPQTTFRVQAVTRCSASMGGHTEAVITVAFSPDGTRLASGSGDSTVRFWDIQTQTPEFTCKGHNHWILVISWSPDGRKIASACKRGQISLWDPSTGEAIKQKLSAHSQWITWICWEPQHMNGDCRYFVSASKDSTIRIWDSINFSCARVLSGHTAGVTCVKWGGEGLIYSSSQDRTVKVWRAEDGTICRTLTGHAHWVNTLALNTDYLIRLGSYDPGAPRHDMGALPANELQKVALDNYVRGKGSRGEVLVSGSDDFTLFLWSPTDSKKSLARMIGHQQLINDVKFSPNMRLIASASFDKSIKLWDGLSGVFIGTLRGHVGPVYQVSWSADSRLLCSGSSDSTLKLWNIKTKKLWVDLPGHADEVFAVDWSPDGERVASGGRDKIIKIWRK</sequence>
<name>A0AAV7K876_9METZ</name>
<dbReference type="FunFam" id="2.130.10.10:FF:000092">
    <property type="entry name" value="notchless protein homolog"/>
    <property type="match status" value="1"/>
</dbReference>
<dbReference type="GO" id="GO:0007219">
    <property type="term" value="P:Notch signaling pathway"/>
    <property type="evidence" value="ECO:0007669"/>
    <property type="project" value="TreeGrafter"/>
</dbReference>
<dbReference type="InterPro" id="IPR015943">
    <property type="entry name" value="WD40/YVTN_repeat-like_dom_sf"/>
</dbReference>
<comment type="caution">
    <text evidence="8">The sequence shown here is derived from an EMBL/GenBank/DDBJ whole genome shotgun (WGS) entry which is preliminary data.</text>
</comment>
<dbReference type="Gene3D" id="2.130.10.10">
    <property type="entry name" value="YVTN repeat-like/Quinoprotein amine dehydrogenase"/>
    <property type="match status" value="1"/>
</dbReference>
<dbReference type="Pfam" id="PF00400">
    <property type="entry name" value="WD40"/>
    <property type="match status" value="7"/>
</dbReference>
<dbReference type="CDD" id="cd00200">
    <property type="entry name" value="WD40"/>
    <property type="match status" value="1"/>
</dbReference>
<dbReference type="PROSITE" id="PS00678">
    <property type="entry name" value="WD_REPEATS_1"/>
    <property type="match status" value="2"/>
</dbReference>
<dbReference type="InterPro" id="IPR019775">
    <property type="entry name" value="WD40_repeat_CS"/>
</dbReference>
<organism evidence="8 9">
    <name type="scientific">Oopsacas minuta</name>
    <dbReference type="NCBI Taxonomy" id="111878"/>
    <lineage>
        <taxon>Eukaryota</taxon>
        <taxon>Metazoa</taxon>
        <taxon>Porifera</taxon>
        <taxon>Hexactinellida</taxon>
        <taxon>Hexasterophora</taxon>
        <taxon>Lyssacinosida</taxon>
        <taxon>Leucopsacidae</taxon>
        <taxon>Oopsacas</taxon>
    </lineage>
</organism>
<feature type="repeat" description="WD" evidence="6">
    <location>
        <begin position="404"/>
        <end position="439"/>
    </location>
</feature>
<feature type="domain" description="NLE" evidence="7">
    <location>
        <begin position="12"/>
        <end position="72"/>
    </location>
</feature>
<evidence type="ECO:0000256" key="2">
    <source>
        <dbReference type="ARBA" id="ARBA00022574"/>
    </source>
</evidence>
<dbReference type="PRINTS" id="PR00319">
    <property type="entry name" value="GPROTEINB"/>
</dbReference>
<evidence type="ECO:0000256" key="6">
    <source>
        <dbReference type="PROSITE-ProRule" id="PRU00221"/>
    </source>
</evidence>
<protein>
    <submittedName>
        <fullName evidence="8">Notchless-like protein</fullName>
    </submittedName>
</protein>
<feature type="repeat" description="WD" evidence="6">
    <location>
        <begin position="238"/>
        <end position="278"/>
    </location>
</feature>
<gene>
    <name evidence="8" type="ORF">LOD99_16207</name>
</gene>
<dbReference type="PROSITE" id="PS50294">
    <property type="entry name" value="WD_REPEATS_REGION"/>
    <property type="match status" value="7"/>
</dbReference>
<dbReference type="PRINTS" id="PR00320">
    <property type="entry name" value="GPROTEINBRPT"/>
</dbReference>
<proteinExistence type="inferred from homology"/>
<comment type="subcellular location">
    <subcellularLocation>
        <location evidence="1">Nucleus</location>
        <location evidence="1">Nucleolus</location>
    </subcellularLocation>
</comment>
<reference evidence="8 9" key="1">
    <citation type="journal article" date="2023" name="BMC Biol.">
        <title>The compact genome of the sponge Oopsacas minuta (Hexactinellida) is lacking key metazoan core genes.</title>
        <authorList>
            <person name="Santini S."/>
            <person name="Schenkelaars Q."/>
            <person name="Jourda C."/>
            <person name="Duchesne M."/>
            <person name="Belahbib H."/>
            <person name="Rocher C."/>
            <person name="Selva M."/>
            <person name="Riesgo A."/>
            <person name="Vervoort M."/>
            <person name="Leys S.P."/>
            <person name="Kodjabachian L."/>
            <person name="Le Bivic A."/>
            <person name="Borchiellini C."/>
            <person name="Claverie J.M."/>
            <person name="Renard E."/>
        </authorList>
    </citation>
    <scope>NUCLEOTIDE SEQUENCE [LARGE SCALE GENOMIC DNA]</scope>
    <source>
        <strain evidence="8">SPO-2</strain>
    </source>
</reference>
<evidence type="ECO:0000259" key="7">
    <source>
        <dbReference type="Pfam" id="PF08154"/>
    </source>
</evidence>
<evidence type="ECO:0000256" key="3">
    <source>
        <dbReference type="ARBA" id="ARBA00022737"/>
    </source>
</evidence>
<dbReference type="InterPro" id="IPR012972">
    <property type="entry name" value="NLE"/>
</dbReference>
<dbReference type="InterPro" id="IPR001632">
    <property type="entry name" value="WD40_G-protein_beta-like"/>
</dbReference>
<evidence type="ECO:0000256" key="4">
    <source>
        <dbReference type="ARBA" id="ARBA00023242"/>
    </source>
</evidence>
<dbReference type="AlphaFoldDB" id="A0AAV7K876"/>
<dbReference type="Pfam" id="PF08154">
    <property type="entry name" value="NLE"/>
    <property type="match status" value="1"/>
</dbReference>
<dbReference type="SUPFAM" id="SSF50978">
    <property type="entry name" value="WD40 repeat-like"/>
    <property type="match status" value="1"/>
</dbReference>
<dbReference type="InterPro" id="IPR036322">
    <property type="entry name" value="WD40_repeat_dom_sf"/>
</dbReference>
<dbReference type="SMART" id="SM00320">
    <property type="entry name" value="WD40"/>
    <property type="match status" value="8"/>
</dbReference>
<feature type="repeat" description="WD" evidence="6">
    <location>
        <begin position="362"/>
        <end position="394"/>
    </location>
</feature>
<keyword evidence="2 6" id="KW-0853">WD repeat</keyword>
<dbReference type="Proteomes" id="UP001165289">
    <property type="component" value="Unassembled WGS sequence"/>
</dbReference>
<evidence type="ECO:0000256" key="1">
    <source>
        <dbReference type="ARBA" id="ARBA00004604"/>
    </source>
</evidence>
<dbReference type="GO" id="GO:0005730">
    <property type="term" value="C:nucleolus"/>
    <property type="evidence" value="ECO:0007669"/>
    <property type="project" value="UniProtKB-SubCell"/>
</dbReference>
<keyword evidence="9" id="KW-1185">Reference proteome</keyword>
<dbReference type="InterPro" id="IPR020472">
    <property type="entry name" value="WD40_PAC1"/>
</dbReference>
<dbReference type="PANTHER" id="PTHR19848">
    <property type="entry name" value="WD40 REPEAT PROTEIN"/>
    <property type="match status" value="1"/>
</dbReference>
<keyword evidence="4" id="KW-0539">Nucleus</keyword>
<dbReference type="PANTHER" id="PTHR19848:SF0">
    <property type="entry name" value="NOTCHLESS PROTEIN HOMOLOG 1"/>
    <property type="match status" value="1"/>
</dbReference>
<dbReference type="PROSITE" id="PS50082">
    <property type="entry name" value="WD_REPEATS_2"/>
    <property type="match status" value="7"/>
</dbReference>
<accession>A0AAV7K876</accession>
<dbReference type="InterPro" id="IPR001680">
    <property type="entry name" value="WD40_rpt"/>
</dbReference>
<keyword evidence="3" id="KW-0677">Repeat</keyword>
<evidence type="ECO:0000313" key="9">
    <source>
        <dbReference type="Proteomes" id="UP001165289"/>
    </source>
</evidence>
<comment type="similarity">
    <text evidence="5">Belongs to the NLE1/RSA4 family.</text>
</comment>
<feature type="repeat" description="WD" evidence="6">
    <location>
        <begin position="446"/>
        <end position="479"/>
    </location>
</feature>
<feature type="repeat" description="WD" evidence="6">
    <location>
        <begin position="148"/>
        <end position="189"/>
    </location>
</feature>
<feature type="repeat" description="WD" evidence="6">
    <location>
        <begin position="191"/>
        <end position="228"/>
    </location>
</feature>